<proteinExistence type="inferred from homology"/>
<dbReference type="GO" id="GO:0008017">
    <property type="term" value="F:microtubule binding"/>
    <property type="evidence" value="ECO:0007669"/>
    <property type="project" value="InterPro"/>
</dbReference>
<dbReference type="SUPFAM" id="SSF52540">
    <property type="entry name" value="P-loop containing nucleoside triphosphate hydrolases"/>
    <property type="match status" value="1"/>
</dbReference>
<comment type="subcellular location">
    <subcellularLocation>
        <location evidence="1">Cytoplasm</location>
        <location evidence="1">Cytoskeleton</location>
    </subcellularLocation>
</comment>
<evidence type="ECO:0000313" key="9">
    <source>
        <dbReference type="Proteomes" id="UP000286415"/>
    </source>
</evidence>
<evidence type="ECO:0000256" key="4">
    <source>
        <dbReference type="ARBA" id="ARBA00023212"/>
    </source>
</evidence>
<evidence type="ECO:0000256" key="3">
    <source>
        <dbReference type="ARBA" id="ARBA00022840"/>
    </source>
</evidence>
<dbReference type="Pfam" id="PF00225">
    <property type="entry name" value="Kinesin"/>
    <property type="match status" value="2"/>
</dbReference>
<dbReference type="PANTHER" id="PTHR21608:SF7">
    <property type="entry name" value="KINESIN-LIKE PROTEIN CG14535"/>
    <property type="match status" value="1"/>
</dbReference>
<reference evidence="8 9" key="2">
    <citation type="journal article" date="2021" name="Genomics">
        <title>High-quality reference genome for Clonorchis sinensis.</title>
        <authorList>
            <person name="Young N.D."/>
            <person name="Stroehlein A.J."/>
            <person name="Kinkar L."/>
            <person name="Wang T."/>
            <person name="Sohn W.M."/>
            <person name="Chang B.C.H."/>
            <person name="Kaur P."/>
            <person name="Weisz D."/>
            <person name="Dudchenko O."/>
            <person name="Aiden E.L."/>
            <person name="Korhonen P.K."/>
            <person name="Gasser R.B."/>
        </authorList>
    </citation>
    <scope>NUCLEOTIDE SEQUENCE [LARGE SCALE GENOMIC DNA]</scope>
    <source>
        <strain evidence="8">Cs-k2</strain>
    </source>
</reference>
<feature type="compositionally biased region" description="Low complexity" evidence="6">
    <location>
        <begin position="726"/>
        <end position="745"/>
    </location>
</feature>
<feature type="non-terminal residue" evidence="8">
    <location>
        <position position="823"/>
    </location>
</feature>
<reference evidence="8 9" key="1">
    <citation type="journal article" date="2018" name="Biotechnol. Adv.">
        <title>Improved genomic resources and new bioinformatic workflow for the carcinogenic parasite Clonorchis sinensis: Biotechnological implications.</title>
        <authorList>
            <person name="Wang D."/>
            <person name="Korhonen P.K."/>
            <person name="Gasser R.B."/>
            <person name="Young N.D."/>
        </authorList>
    </citation>
    <scope>NUCLEOTIDE SEQUENCE [LARGE SCALE GENOMIC DNA]</scope>
    <source>
        <strain evidence="8">Cs-k2</strain>
    </source>
</reference>
<gene>
    <name evidence="8" type="ORF">CSKR_200418</name>
</gene>
<evidence type="ECO:0000313" key="8">
    <source>
        <dbReference type="EMBL" id="KAG5447171.1"/>
    </source>
</evidence>
<evidence type="ECO:0000256" key="5">
    <source>
        <dbReference type="PROSITE-ProRule" id="PRU00283"/>
    </source>
</evidence>
<dbReference type="SMART" id="SM00129">
    <property type="entry name" value="KISc"/>
    <property type="match status" value="1"/>
</dbReference>
<dbReference type="Gene3D" id="3.40.850.10">
    <property type="entry name" value="Kinesin motor domain"/>
    <property type="match status" value="1"/>
</dbReference>
<dbReference type="GO" id="GO:0005856">
    <property type="term" value="C:cytoskeleton"/>
    <property type="evidence" value="ECO:0007669"/>
    <property type="project" value="UniProtKB-SubCell"/>
</dbReference>
<comment type="caution">
    <text evidence="5">Lacks conserved residue(s) required for the propagation of feature annotation.</text>
</comment>
<dbReference type="GO" id="GO:0007018">
    <property type="term" value="P:microtubule-based movement"/>
    <property type="evidence" value="ECO:0007669"/>
    <property type="project" value="InterPro"/>
</dbReference>
<evidence type="ECO:0000259" key="7">
    <source>
        <dbReference type="PROSITE" id="PS50067"/>
    </source>
</evidence>
<comment type="caution">
    <text evidence="8">The sequence shown here is derived from an EMBL/GenBank/DDBJ whole genome shotgun (WGS) entry which is preliminary data.</text>
</comment>
<dbReference type="OrthoDB" id="8862460at2759"/>
<protein>
    <submittedName>
        <fullName evidence="8">Kinesin-like protein kif26b</fullName>
    </submittedName>
</protein>
<dbReference type="Proteomes" id="UP000286415">
    <property type="component" value="Unassembled WGS sequence"/>
</dbReference>
<dbReference type="InterPro" id="IPR027640">
    <property type="entry name" value="Kinesin-like_fam"/>
</dbReference>
<dbReference type="InterPro" id="IPR036961">
    <property type="entry name" value="Kinesin_motor_dom_sf"/>
</dbReference>
<accession>A0A8T1MEM9</accession>
<dbReference type="AlphaFoldDB" id="A0A8T1MEM9"/>
<evidence type="ECO:0000256" key="1">
    <source>
        <dbReference type="ARBA" id="ARBA00004245"/>
    </source>
</evidence>
<name>A0A8T1MEM9_CLOSI</name>
<dbReference type="EMBL" id="NIRI02000042">
    <property type="protein sequence ID" value="KAG5447171.1"/>
    <property type="molecule type" value="Genomic_DNA"/>
</dbReference>
<evidence type="ECO:0000256" key="2">
    <source>
        <dbReference type="ARBA" id="ARBA00022741"/>
    </source>
</evidence>
<dbReference type="GO" id="GO:0005524">
    <property type="term" value="F:ATP binding"/>
    <property type="evidence" value="ECO:0007669"/>
    <property type="project" value="UniProtKB-KW"/>
</dbReference>
<evidence type="ECO:0000256" key="6">
    <source>
        <dbReference type="SAM" id="MobiDB-lite"/>
    </source>
</evidence>
<organism evidence="8 9">
    <name type="scientific">Clonorchis sinensis</name>
    <name type="common">Chinese liver fluke</name>
    <dbReference type="NCBI Taxonomy" id="79923"/>
    <lineage>
        <taxon>Eukaryota</taxon>
        <taxon>Metazoa</taxon>
        <taxon>Spiralia</taxon>
        <taxon>Lophotrochozoa</taxon>
        <taxon>Platyhelminthes</taxon>
        <taxon>Trematoda</taxon>
        <taxon>Digenea</taxon>
        <taxon>Opisthorchiida</taxon>
        <taxon>Opisthorchiata</taxon>
        <taxon>Opisthorchiidae</taxon>
        <taxon>Clonorchis</taxon>
    </lineage>
</organism>
<comment type="similarity">
    <text evidence="5">Belongs to the TRAFAC class myosin-kinesin ATPase superfamily. Kinesin family.</text>
</comment>
<keyword evidence="4" id="KW-0963">Cytoplasm</keyword>
<dbReference type="GO" id="GO:0003777">
    <property type="term" value="F:microtubule motor activity"/>
    <property type="evidence" value="ECO:0007669"/>
    <property type="project" value="InterPro"/>
</dbReference>
<dbReference type="PANTHER" id="PTHR21608">
    <property type="entry name" value="KINESIN-LIKE PROTEIN CG14535"/>
    <property type="match status" value="1"/>
</dbReference>
<feature type="region of interest" description="Disordered" evidence="6">
    <location>
        <begin position="351"/>
        <end position="372"/>
    </location>
</feature>
<keyword evidence="4" id="KW-0206">Cytoskeleton</keyword>
<dbReference type="PROSITE" id="PS50067">
    <property type="entry name" value="KINESIN_MOTOR_2"/>
    <property type="match status" value="1"/>
</dbReference>
<feature type="region of interest" description="Disordered" evidence="6">
    <location>
        <begin position="724"/>
        <end position="747"/>
    </location>
</feature>
<sequence>MKVLMMSLKALVLLGAATSRYFWVAYNKFELVDKLYPEAAVVVFEFTARRRKPLIAECQLERSKELLFITSFYTRTPQNSLHGAQEETRNDETMVLFLRRENAFGMDLPSFWNPADSFSYLRGFPSLCHICPANAKGNRLRPPVPEFSRNLLNESHKNVYAHKLKNCSKHKSPLFEQHKRQIFPSKSSQPRRNLCPLNKCIPACSAEFCVDSTPRRDQSSYHSVSRLRHPLPTHTLAVSRSAEASSFVASTWSNSNDIVQLNYSKSIPFATAAVAAAQPIIQIPRGSIKFGHLIKTDHSISKLMHPTVRESSSVNIAESPGSPGITDSQKGALVLQTDGCGHKNELSLLNSSPQISSAGPLSPRAGQKPGIRTKNVKKYPISNDWPHAITAQYARTHFTGFAAAIHKHPPPVPPGLLKHIPTADATGTVKTILRLVPPEASKFGSLGTCLTIEKRRKQATLICPSPSTAIPVSQRRAGFGAPKMFAFDEVFSEQETTSDLCASALPDIIQAVVSGSDCCLIVLTNCRSNQAGIITGSEKPPTDLGIIPCSISWLFKLIAEQKEQTGARFSVRVSALEVDGQDESVKDLLVEVAQVSDALGTHPPGLYLREESVAKASMENQSELRAPTPEKAAFYLDSALNARARANKQHTTAFVQSDALHTPSDLQTANLNTSHFFFTLHLYQYRIEKCGGSSEVSGGRSRLHLIELDARCPDARDVASAAPRVSTTISSNTPSSTSPPITTSSRMTKTKLSTDSIISVILSILSGQTYIPYRNSHLARLLRDCLGGVNCQHCIVIEASSGAHHYAENLQLLQLVQRVQHHR</sequence>
<keyword evidence="9" id="KW-1185">Reference proteome</keyword>
<keyword evidence="2" id="KW-0547">Nucleotide-binding</keyword>
<feature type="domain" description="Kinesin motor" evidence="7">
    <location>
        <begin position="428"/>
        <end position="822"/>
    </location>
</feature>
<dbReference type="InterPro" id="IPR027417">
    <property type="entry name" value="P-loop_NTPase"/>
</dbReference>
<dbReference type="InterPro" id="IPR001752">
    <property type="entry name" value="Kinesin_motor_dom"/>
</dbReference>
<keyword evidence="3" id="KW-0067">ATP-binding</keyword>